<dbReference type="InterPro" id="IPR001466">
    <property type="entry name" value="Beta-lactam-related"/>
</dbReference>
<keyword evidence="4" id="KW-1185">Reference proteome</keyword>
<dbReference type="PANTHER" id="PTHR46825:SF7">
    <property type="entry name" value="D-ALANYL-D-ALANINE CARBOXYPEPTIDASE"/>
    <property type="match status" value="1"/>
</dbReference>
<evidence type="ECO:0000313" key="3">
    <source>
        <dbReference type="EMBL" id="GCE09735.1"/>
    </source>
</evidence>
<evidence type="ECO:0000259" key="2">
    <source>
        <dbReference type="Pfam" id="PF00144"/>
    </source>
</evidence>
<dbReference type="SUPFAM" id="SSF56601">
    <property type="entry name" value="beta-lactamase/transpeptidase-like"/>
    <property type="match status" value="1"/>
</dbReference>
<dbReference type="AlphaFoldDB" id="A0A401ZS91"/>
<protein>
    <submittedName>
        <fullName evidence="3">Beta-lactamase</fullName>
    </submittedName>
</protein>
<dbReference type="Pfam" id="PF00144">
    <property type="entry name" value="Beta-lactamase"/>
    <property type="match status" value="1"/>
</dbReference>
<reference evidence="4" key="1">
    <citation type="submission" date="2018-12" db="EMBL/GenBank/DDBJ databases">
        <title>Tengunoibacter tsumagoiensis gen. nov., sp. nov., Dictyobacter kobayashii sp. nov., D. alpinus sp. nov., and D. joshuensis sp. nov. and description of Dictyobacteraceae fam. nov. within the order Ktedonobacterales isolated from Tengu-no-mugimeshi.</title>
        <authorList>
            <person name="Wang C.M."/>
            <person name="Zheng Y."/>
            <person name="Sakai Y."/>
            <person name="Toyoda A."/>
            <person name="Minakuchi Y."/>
            <person name="Abe K."/>
            <person name="Yokota A."/>
            <person name="Yabe S."/>
        </authorList>
    </citation>
    <scope>NUCLEOTIDE SEQUENCE [LARGE SCALE GENOMIC DNA]</scope>
    <source>
        <strain evidence="4">S-27</strain>
    </source>
</reference>
<organism evidence="3 4">
    <name type="scientific">Dictyobacter aurantiacus</name>
    <dbReference type="NCBI Taxonomy" id="1936993"/>
    <lineage>
        <taxon>Bacteria</taxon>
        <taxon>Bacillati</taxon>
        <taxon>Chloroflexota</taxon>
        <taxon>Ktedonobacteria</taxon>
        <taxon>Ktedonobacterales</taxon>
        <taxon>Dictyobacteraceae</taxon>
        <taxon>Dictyobacter</taxon>
    </lineage>
</organism>
<feature type="domain" description="Beta-lactamase-related" evidence="2">
    <location>
        <begin position="51"/>
        <end position="375"/>
    </location>
</feature>
<name>A0A401ZS91_9CHLR</name>
<gene>
    <name evidence="3" type="ORF">KDAU_70640</name>
</gene>
<dbReference type="EMBL" id="BIFQ01000002">
    <property type="protein sequence ID" value="GCE09735.1"/>
    <property type="molecule type" value="Genomic_DNA"/>
</dbReference>
<accession>A0A401ZS91</accession>
<comment type="caution">
    <text evidence="3">The sequence shown here is derived from an EMBL/GenBank/DDBJ whole genome shotgun (WGS) entry which is preliminary data.</text>
</comment>
<feature type="region of interest" description="Disordered" evidence="1">
    <location>
        <begin position="401"/>
        <end position="422"/>
    </location>
</feature>
<evidence type="ECO:0000256" key="1">
    <source>
        <dbReference type="SAM" id="MobiDB-lite"/>
    </source>
</evidence>
<sequence length="488" mass="54358">MEIQHSHVRNLLLALWLALLLVSFPTGADARVAGLAQQPAFADKLMPLLSAKQKQMRVPGAIIYVDVPGKGTWTTGMGTDNLKTNTPINIKDHMRIGSVTKTMVGTVILQLVQEKKIRLDDPIHTYLPNVKNGQAITIRQLLNMTSGLFDYVEDRPYRQTLDQHPDKAWKPNELVAISMRHAPYSPPGQQYRYSNTNFILLGQIIERVTHTPANVVLQQRIFQPLGMYNSLLPLPNQPTMPRPYAQGYMFGSNLQSIPRPHMTRKEAIKVGDLDRQPNNVTDLNHSFSWTSGGVVSDLEDLKIWARALATGKLLNPALQRERLNWLPINESSSYGLGIAKFTGLLGHNGSTPGYTSFVAYQPVTKTTVIILTNLYIAPDGTNPANEMAKAVIQTIGAGTVKNTSKTQAEHTSPIQPAREPRHPIDNHTSASAASFLVRMHLPELFLYTTIPMGAILQRKIAAGSKDALARRMHNWYEKLHHVYGRMPD</sequence>
<feature type="compositionally biased region" description="Polar residues" evidence="1">
    <location>
        <begin position="401"/>
        <end position="414"/>
    </location>
</feature>
<dbReference type="OrthoDB" id="9803467at2"/>
<evidence type="ECO:0000313" key="4">
    <source>
        <dbReference type="Proteomes" id="UP000287224"/>
    </source>
</evidence>
<dbReference type="Proteomes" id="UP000287224">
    <property type="component" value="Unassembled WGS sequence"/>
</dbReference>
<proteinExistence type="predicted"/>
<dbReference type="RefSeq" id="WP_126602438.1">
    <property type="nucleotide sequence ID" value="NZ_BIFQ01000002.1"/>
</dbReference>
<dbReference type="Gene3D" id="3.40.710.10">
    <property type="entry name" value="DD-peptidase/beta-lactamase superfamily"/>
    <property type="match status" value="1"/>
</dbReference>
<dbReference type="InterPro" id="IPR012338">
    <property type="entry name" value="Beta-lactam/transpept-like"/>
</dbReference>
<dbReference type="InterPro" id="IPR050491">
    <property type="entry name" value="AmpC-like"/>
</dbReference>
<dbReference type="PANTHER" id="PTHR46825">
    <property type="entry name" value="D-ALANYL-D-ALANINE-CARBOXYPEPTIDASE/ENDOPEPTIDASE AMPH"/>
    <property type="match status" value="1"/>
</dbReference>